<name>A0A5B7AFA0_DAVIN</name>
<dbReference type="InterPro" id="IPR007638">
    <property type="entry name" value="Gln-tRNA-synth_Ib_RNA-bd_2"/>
</dbReference>
<dbReference type="InterPro" id="IPR004514">
    <property type="entry name" value="Gln-tRNA-synth"/>
</dbReference>
<dbReference type="PRINTS" id="PR00987">
    <property type="entry name" value="TRNASYNTHGLU"/>
</dbReference>
<evidence type="ECO:0000256" key="9">
    <source>
        <dbReference type="ARBA" id="ARBA00048270"/>
    </source>
</evidence>
<dbReference type="Gene3D" id="1.10.8.1290">
    <property type="entry name" value="Glutaminyl-tRNA synthetase, non-specific RNA binding region part 1, domain 1"/>
    <property type="match status" value="1"/>
</dbReference>
<evidence type="ECO:0000259" key="12">
    <source>
        <dbReference type="Pfam" id="PF03950"/>
    </source>
</evidence>
<feature type="domain" description="Glutamyl/glutaminyl-tRNA synthetase class Ib anti-codon binding" evidence="12">
    <location>
        <begin position="577"/>
        <end position="681"/>
    </location>
</feature>
<dbReference type="Pfam" id="PF00749">
    <property type="entry name" value="tRNA-synt_1c"/>
    <property type="match status" value="1"/>
</dbReference>
<protein>
    <recommendedName>
        <fullName evidence="2">glutamine--tRNA ligase</fullName>
        <ecNumber evidence="2">6.1.1.18</ecNumber>
    </recommendedName>
    <alternativeName>
        <fullName evidence="8">Glutaminyl-tRNA synthetase</fullName>
    </alternativeName>
</protein>
<dbReference type="Gene3D" id="1.10.10.2420">
    <property type="match status" value="1"/>
</dbReference>
<dbReference type="InterPro" id="IPR020059">
    <property type="entry name" value="Glu/Gln-tRNA-synth_Ib_codon-bd"/>
</dbReference>
<evidence type="ECO:0000259" key="13">
    <source>
        <dbReference type="Pfam" id="PF04557"/>
    </source>
</evidence>
<organism evidence="16">
    <name type="scientific">Davidia involucrata</name>
    <name type="common">Dove tree</name>
    <dbReference type="NCBI Taxonomy" id="16924"/>
    <lineage>
        <taxon>Eukaryota</taxon>
        <taxon>Viridiplantae</taxon>
        <taxon>Streptophyta</taxon>
        <taxon>Embryophyta</taxon>
        <taxon>Tracheophyta</taxon>
        <taxon>Spermatophyta</taxon>
        <taxon>Magnoliopsida</taxon>
        <taxon>eudicotyledons</taxon>
        <taxon>Gunneridae</taxon>
        <taxon>Pentapetalae</taxon>
        <taxon>asterids</taxon>
        <taxon>Cornales</taxon>
        <taxon>Nyssaceae</taxon>
        <taxon>Davidia</taxon>
    </lineage>
</organism>
<dbReference type="InterPro" id="IPR042558">
    <property type="entry name" value="Gln-tRNA-synth_Ib_RNA-bd_N_1"/>
</dbReference>
<dbReference type="SUPFAM" id="SSF52374">
    <property type="entry name" value="Nucleotidylyl transferase"/>
    <property type="match status" value="1"/>
</dbReference>
<keyword evidence="6 10" id="KW-0648">Protein biosynthesis</keyword>
<dbReference type="GO" id="GO:0006425">
    <property type="term" value="P:glutaminyl-tRNA aminoacylation"/>
    <property type="evidence" value="ECO:0007669"/>
    <property type="project" value="InterPro"/>
</dbReference>
<dbReference type="InterPro" id="IPR011035">
    <property type="entry name" value="Ribosomal_bL25/Gln-tRNA_synth"/>
</dbReference>
<dbReference type="InterPro" id="IPR050132">
    <property type="entry name" value="Gln/Glu-tRNA_Ligase"/>
</dbReference>
<dbReference type="FunFam" id="3.40.50.620:FF:000037">
    <property type="entry name" value="Glutamine--tRNA ligase cytoplasmic"/>
    <property type="match status" value="1"/>
</dbReference>
<dbReference type="SUPFAM" id="SSF50715">
    <property type="entry name" value="Ribosomal protein L25-like"/>
    <property type="match status" value="1"/>
</dbReference>
<dbReference type="InterPro" id="IPR000924">
    <property type="entry name" value="Glu/Gln-tRNA-synth"/>
</dbReference>
<dbReference type="Gene3D" id="3.40.50.620">
    <property type="entry name" value="HUPs"/>
    <property type="match status" value="1"/>
</dbReference>
<dbReference type="Gene3D" id="2.40.240.10">
    <property type="entry name" value="Ribosomal Protein L25, Chain P"/>
    <property type="match status" value="2"/>
</dbReference>
<dbReference type="InterPro" id="IPR049437">
    <property type="entry name" value="tRNA-synt_1c_C2"/>
</dbReference>
<feature type="domain" description="Glutaminyl-tRNA synthetase class Ib non-specific RNA-binding" evidence="13">
    <location>
        <begin position="170"/>
        <end position="244"/>
    </location>
</feature>
<evidence type="ECO:0000256" key="1">
    <source>
        <dbReference type="ARBA" id="ARBA00005594"/>
    </source>
</evidence>
<dbReference type="GO" id="GO:0009791">
    <property type="term" value="P:post-embryonic development"/>
    <property type="evidence" value="ECO:0007669"/>
    <property type="project" value="UniProtKB-ARBA"/>
</dbReference>
<evidence type="ECO:0000256" key="4">
    <source>
        <dbReference type="ARBA" id="ARBA00022741"/>
    </source>
</evidence>
<comment type="catalytic activity">
    <reaction evidence="9">
        <text>tRNA(Gln) + L-glutamine + ATP = L-glutaminyl-tRNA(Gln) + AMP + diphosphate</text>
        <dbReference type="Rhea" id="RHEA:20121"/>
        <dbReference type="Rhea" id="RHEA-COMP:9662"/>
        <dbReference type="Rhea" id="RHEA-COMP:9681"/>
        <dbReference type="ChEBI" id="CHEBI:30616"/>
        <dbReference type="ChEBI" id="CHEBI:33019"/>
        <dbReference type="ChEBI" id="CHEBI:58359"/>
        <dbReference type="ChEBI" id="CHEBI:78442"/>
        <dbReference type="ChEBI" id="CHEBI:78521"/>
        <dbReference type="ChEBI" id="CHEBI:456215"/>
        <dbReference type="EC" id="6.1.1.18"/>
    </reaction>
</comment>
<dbReference type="PROSITE" id="PS00178">
    <property type="entry name" value="AA_TRNA_LIGASE_I"/>
    <property type="match status" value="1"/>
</dbReference>
<dbReference type="AlphaFoldDB" id="A0A5B7AFA0"/>
<dbReference type="FunFam" id="2.40.240.10:FF:000007">
    <property type="entry name" value="Glutamine--tRNA ligase"/>
    <property type="match status" value="1"/>
</dbReference>
<dbReference type="InterPro" id="IPR001412">
    <property type="entry name" value="aa-tRNA-synth_I_CS"/>
</dbReference>
<dbReference type="EMBL" id="GHES01024840">
    <property type="protein sequence ID" value="MPA55399.1"/>
    <property type="molecule type" value="Transcribed_RNA"/>
</dbReference>
<dbReference type="EC" id="6.1.1.18" evidence="2"/>
<evidence type="ECO:0000259" key="15">
    <source>
        <dbReference type="Pfam" id="PF20974"/>
    </source>
</evidence>
<dbReference type="Pfam" id="PF04558">
    <property type="entry name" value="tRNA_synt_1c_R1"/>
    <property type="match status" value="1"/>
</dbReference>
<keyword evidence="5 10" id="KW-0067">ATP-binding</keyword>
<evidence type="ECO:0000256" key="7">
    <source>
        <dbReference type="ARBA" id="ARBA00023146"/>
    </source>
</evidence>
<comment type="similarity">
    <text evidence="1 10">Belongs to the class-I aminoacyl-tRNA synthetase family.</text>
</comment>
<evidence type="ECO:0000313" key="16">
    <source>
        <dbReference type="EMBL" id="MPA55399.1"/>
    </source>
</evidence>
<evidence type="ECO:0000259" key="11">
    <source>
        <dbReference type="Pfam" id="PF00749"/>
    </source>
</evidence>
<dbReference type="Pfam" id="PF20974">
    <property type="entry name" value="tRNA-synt_1c_C2"/>
    <property type="match status" value="1"/>
</dbReference>
<dbReference type="InterPro" id="IPR007639">
    <property type="entry name" value="Gln-tRNA-synth_Ib_RNA-bd_N"/>
</dbReference>
<keyword evidence="4 10" id="KW-0547">Nucleotide-binding</keyword>
<dbReference type="FunFam" id="1.10.8.1290:FF:000002">
    <property type="entry name" value="Glutamine--tRNA ligase cytoplasmic"/>
    <property type="match status" value="1"/>
</dbReference>
<dbReference type="FunFam" id="2.40.240.10:FF:000011">
    <property type="entry name" value="Glutamine--tRNA ligase cytoplasmic"/>
    <property type="match status" value="1"/>
</dbReference>
<dbReference type="PANTHER" id="PTHR43097">
    <property type="entry name" value="GLUTAMINE-TRNA LIGASE"/>
    <property type="match status" value="1"/>
</dbReference>
<dbReference type="Pfam" id="PF04557">
    <property type="entry name" value="tRNA_synt_1c_R2"/>
    <property type="match status" value="1"/>
</dbReference>
<dbReference type="GO" id="GO:0005524">
    <property type="term" value="F:ATP binding"/>
    <property type="evidence" value="ECO:0007669"/>
    <property type="project" value="UniProtKB-KW"/>
</dbReference>
<reference evidence="16" key="1">
    <citation type="submission" date="2019-08" db="EMBL/GenBank/DDBJ databases">
        <title>Reference gene set and small RNA set construction with multiple tissues from Davidia involucrata Baill.</title>
        <authorList>
            <person name="Yang H."/>
            <person name="Zhou C."/>
            <person name="Li G."/>
            <person name="Wang J."/>
            <person name="Gao P."/>
            <person name="Wang M."/>
            <person name="Wang R."/>
            <person name="Zhao Y."/>
        </authorList>
    </citation>
    <scope>NUCLEOTIDE SEQUENCE</scope>
    <source>
        <tissue evidence="16">Mixed with DoveR01_LX</tissue>
    </source>
</reference>
<dbReference type="InterPro" id="IPR042559">
    <property type="entry name" value="Gln-tRNA-synth_Ib_RNA-bd_N_2"/>
</dbReference>
<dbReference type="PANTHER" id="PTHR43097:SF4">
    <property type="entry name" value="GLUTAMINE--TRNA LIGASE"/>
    <property type="match status" value="1"/>
</dbReference>
<accession>A0A5B7AFA0</accession>
<keyword evidence="7 10" id="KW-0030">Aminoacyl-tRNA synthetase</keyword>
<dbReference type="GO" id="GO:0004819">
    <property type="term" value="F:glutamine-tRNA ligase activity"/>
    <property type="evidence" value="ECO:0007669"/>
    <property type="project" value="UniProtKB-EC"/>
</dbReference>
<feature type="domain" description="tRNA synthetases class I (E and Q) anti-codon binding" evidence="15">
    <location>
        <begin position="691"/>
        <end position="768"/>
    </location>
</feature>
<feature type="domain" description="Glutamyl/glutaminyl-tRNA synthetase class Ib catalytic" evidence="11">
    <location>
        <begin position="269"/>
        <end position="574"/>
    </location>
</feature>
<feature type="domain" description="Glutaminyl-tRNA synthetase class Ib non-specific RNA-binding" evidence="14">
    <location>
        <begin position="12"/>
        <end position="167"/>
    </location>
</feature>
<evidence type="ECO:0000256" key="3">
    <source>
        <dbReference type="ARBA" id="ARBA00022598"/>
    </source>
</evidence>
<gene>
    <name evidence="16" type="ORF">Din_024840</name>
</gene>
<evidence type="ECO:0000256" key="2">
    <source>
        <dbReference type="ARBA" id="ARBA00012836"/>
    </source>
</evidence>
<dbReference type="CDD" id="cd00807">
    <property type="entry name" value="GlnRS_core"/>
    <property type="match status" value="1"/>
</dbReference>
<keyword evidence="3 10" id="KW-0436">Ligase</keyword>
<sequence length="793" mass="90915">MVVKDESSEKPLDLFLKIGLDERTAKNTIANNKVTANLTAVIHEAAVTDGCDRTIGNFLYTVATKFPANALVHRPTLLQYIVSMKIKTPAQLEAAFSFFATTGSENFEINEFEEACGVGVEVSAEDIELTVNEIFEENKKAILEQRYRTNVGELFAHVRKQQPWADPKIVKQLIDAKLYGLLGERTAADDEKPIKKKKEKPVKVEVQTTAKDTPLPKPSEEELNPFLIFPSPEENFKVHTEIFFSDRPVLRACNSREILEKHLKITGGKVFTRFPPEPNGYLHIGHAKAMFIDFGLAKERGGCCYLRYDDTNPEAEKKEYIDHIEEIVRWMGWEPFKITYTSDYFQDLYDLAVELIRRGHAYVDHQTPDEIKEYREKKMNSPWRDRPIAESLKLLDEMRRGMIDEGKATLRMKQDMQSDNFNMYDLIAYRIKFTPHPHAGDKWCIYPSYDYAHCIVDSLENITHSLCTLEFETRRASYYWLLDALGLYQPYVWEYSRLNVTNTVMSKRKLNRLVTEKWVDGWDDPRLMTLAGLRRRGATATAINAFVRGIGITRSDCSMIRLDRLEYHIREELNKTAPRTMVVLHPLKVVITNLEAGLVMDLDAKKWPDAQTDDPSSLYKVPFSNVVYIEHTDFRMKDSKDYYGLAPGKSVLLRYAFPIKCTEVILGDDKETVVEIRAEYDPSKKTKPKGVLHWVAEPSPGVDPLKVEVRLFDKLFLSENPVELDDWLGDLNPHSKVVIQGAYSAPSLEKAAVGDTFQFERLGYFVVDTDSTSEKLIFNRTVTLRDSYGKGGK</sequence>
<proteinExistence type="inferred from homology"/>
<dbReference type="InterPro" id="IPR014729">
    <property type="entry name" value="Rossmann-like_a/b/a_fold"/>
</dbReference>
<dbReference type="Pfam" id="PF03950">
    <property type="entry name" value="tRNA-synt_1c_C"/>
    <property type="match status" value="1"/>
</dbReference>
<evidence type="ECO:0000259" key="14">
    <source>
        <dbReference type="Pfam" id="PF04558"/>
    </source>
</evidence>
<dbReference type="InterPro" id="IPR020056">
    <property type="entry name" value="Rbsml_bL25/Gln-tRNA_synth_N"/>
</dbReference>
<dbReference type="GO" id="GO:0005829">
    <property type="term" value="C:cytosol"/>
    <property type="evidence" value="ECO:0007669"/>
    <property type="project" value="TreeGrafter"/>
</dbReference>
<evidence type="ECO:0000256" key="6">
    <source>
        <dbReference type="ARBA" id="ARBA00022917"/>
    </source>
</evidence>
<dbReference type="NCBIfam" id="TIGR00440">
    <property type="entry name" value="glnS"/>
    <property type="match status" value="1"/>
</dbReference>
<evidence type="ECO:0000256" key="10">
    <source>
        <dbReference type="RuleBase" id="RU363037"/>
    </source>
</evidence>
<evidence type="ECO:0000256" key="8">
    <source>
        <dbReference type="ARBA" id="ARBA00030466"/>
    </source>
</evidence>
<dbReference type="FunFam" id="1.10.10.2420:FF:000001">
    <property type="entry name" value="Glutamine--tRNA ligase cytoplasmic"/>
    <property type="match status" value="1"/>
</dbReference>
<dbReference type="GO" id="GO:0048608">
    <property type="term" value="P:reproductive structure development"/>
    <property type="evidence" value="ECO:0007669"/>
    <property type="project" value="UniProtKB-ARBA"/>
</dbReference>
<dbReference type="InterPro" id="IPR020058">
    <property type="entry name" value="Glu/Gln-tRNA-synth_Ib_cat-dom"/>
</dbReference>
<evidence type="ECO:0000256" key="5">
    <source>
        <dbReference type="ARBA" id="ARBA00022840"/>
    </source>
</evidence>